<evidence type="ECO:0000313" key="2">
    <source>
        <dbReference type="EMBL" id="MCQ8184962.1"/>
    </source>
</evidence>
<name>A0A9X2L8G7_9PROT</name>
<dbReference type="AlphaFoldDB" id="A0A9X2L8G7"/>
<gene>
    <name evidence="2" type="ORF">NOG11_06110</name>
</gene>
<keyword evidence="3" id="KW-1185">Reference proteome</keyword>
<feature type="chain" id="PRO_5040768958" evidence="1">
    <location>
        <begin position="21"/>
        <end position="99"/>
    </location>
</feature>
<sequence>MFTLTAIAAAAAAMVAPAFASDVTVEFDRSLLTTAAGQAKVVEMIEDKALEFCRDDARGTRRFAHIASCASELSAEMKQSLEEQMAGAPNFGIFASNDQ</sequence>
<protein>
    <submittedName>
        <fullName evidence="2">UrcA family protein</fullName>
    </submittedName>
</protein>
<evidence type="ECO:0000256" key="1">
    <source>
        <dbReference type="SAM" id="SignalP"/>
    </source>
</evidence>
<keyword evidence="1" id="KW-0732">Signal</keyword>
<dbReference type="Proteomes" id="UP001142610">
    <property type="component" value="Unassembled WGS sequence"/>
</dbReference>
<feature type="signal peptide" evidence="1">
    <location>
        <begin position="1"/>
        <end position="20"/>
    </location>
</feature>
<dbReference type="EMBL" id="JANIBC010000003">
    <property type="protein sequence ID" value="MCQ8184962.1"/>
    <property type="molecule type" value="Genomic_DNA"/>
</dbReference>
<dbReference type="RefSeq" id="WP_256618823.1">
    <property type="nucleotide sequence ID" value="NZ_JANIBC010000003.1"/>
</dbReference>
<proteinExistence type="predicted"/>
<accession>A0A9X2L8G7</accession>
<dbReference type="NCBIfam" id="TIGR04433">
    <property type="entry name" value="UrcA_uranyl"/>
    <property type="match status" value="1"/>
</dbReference>
<dbReference type="InterPro" id="IPR030972">
    <property type="entry name" value="UrcA_uranyl"/>
</dbReference>
<reference evidence="2" key="1">
    <citation type="submission" date="2022-07" db="EMBL/GenBank/DDBJ databases">
        <title>Parvularcula maris sp. nov., an algicidal bacterium isolated from seawater.</title>
        <authorList>
            <person name="Li F."/>
        </authorList>
    </citation>
    <scope>NUCLEOTIDE SEQUENCE</scope>
    <source>
        <strain evidence="2">BGMRC 0090</strain>
    </source>
</reference>
<organism evidence="2 3">
    <name type="scientific">Parvularcula maris</name>
    <dbReference type="NCBI Taxonomy" id="2965077"/>
    <lineage>
        <taxon>Bacteria</taxon>
        <taxon>Pseudomonadati</taxon>
        <taxon>Pseudomonadota</taxon>
        <taxon>Alphaproteobacteria</taxon>
        <taxon>Parvularculales</taxon>
        <taxon>Parvularculaceae</taxon>
        <taxon>Parvularcula</taxon>
    </lineage>
</organism>
<evidence type="ECO:0000313" key="3">
    <source>
        <dbReference type="Proteomes" id="UP001142610"/>
    </source>
</evidence>
<comment type="caution">
    <text evidence="2">The sequence shown here is derived from an EMBL/GenBank/DDBJ whole genome shotgun (WGS) entry which is preliminary data.</text>
</comment>